<feature type="signal peptide" evidence="2">
    <location>
        <begin position="1"/>
        <end position="17"/>
    </location>
</feature>
<dbReference type="EMBL" id="AP025592">
    <property type="protein sequence ID" value="BDG10040.1"/>
    <property type="molecule type" value="Genomic_DNA"/>
</dbReference>
<dbReference type="RefSeq" id="WP_248342435.1">
    <property type="nucleotide sequence ID" value="NZ_AP025592.1"/>
</dbReference>
<dbReference type="PROSITE" id="PS51257">
    <property type="entry name" value="PROKAR_LIPOPROTEIN"/>
    <property type="match status" value="1"/>
</dbReference>
<name>A0ABM7XDU2_9BACT</name>
<organism evidence="3 4">
    <name type="scientific">Anaeromyxobacter paludicola</name>
    <dbReference type="NCBI Taxonomy" id="2918171"/>
    <lineage>
        <taxon>Bacteria</taxon>
        <taxon>Pseudomonadati</taxon>
        <taxon>Myxococcota</taxon>
        <taxon>Myxococcia</taxon>
        <taxon>Myxococcales</taxon>
        <taxon>Cystobacterineae</taxon>
        <taxon>Anaeromyxobacteraceae</taxon>
        <taxon>Anaeromyxobacter</taxon>
    </lineage>
</organism>
<keyword evidence="4" id="KW-1185">Reference proteome</keyword>
<evidence type="ECO:0000256" key="1">
    <source>
        <dbReference type="SAM" id="MobiDB-lite"/>
    </source>
</evidence>
<evidence type="ECO:0000313" key="3">
    <source>
        <dbReference type="EMBL" id="BDG10040.1"/>
    </source>
</evidence>
<protein>
    <recommendedName>
        <fullName evidence="5">Lipoprotein</fullName>
    </recommendedName>
</protein>
<feature type="region of interest" description="Disordered" evidence="1">
    <location>
        <begin position="40"/>
        <end position="135"/>
    </location>
</feature>
<dbReference type="Proteomes" id="UP001162734">
    <property type="component" value="Chromosome"/>
</dbReference>
<feature type="compositionally biased region" description="Basic and acidic residues" evidence="1">
    <location>
        <begin position="76"/>
        <end position="135"/>
    </location>
</feature>
<reference evidence="4" key="1">
    <citation type="journal article" date="2022" name="Int. J. Syst. Evol. Microbiol.">
        <title>Anaeromyxobacter oryzae sp. nov., Anaeromyxobacter diazotrophicus sp. nov. and Anaeromyxobacter paludicola sp. nov., isolated from paddy soils.</title>
        <authorList>
            <person name="Itoh H."/>
            <person name="Xu Z."/>
            <person name="Mise K."/>
            <person name="Masuda Y."/>
            <person name="Ushijima N."/>
            <person name="Hayakawa C."/>
            <person name="Shiratori Y."/>
            <person name="Senoo K."/>
        </authorList>
    </citation>
    <scope>NUCLEOTIDE SEQUENCE [LARGE SCALE GENOMIC DNA]</scope>
    <source>
        <strain evidence="4">Red630</strain>
    </source>
</reference>
<proteinExistence type="predicted"/>
<evidence type="ECO:0008006" key="5">
    <source>
        <dbReference type="Google" id="ProtNLM"/>
    </source>
</evidence>
<evidence type="ECO:0000256" key="2">
    <source>
        <dbReference type="SAM" id="SignalP"/>
    </source>
</evidence>
<sequence length="135" mass="14939">MKLVLPATAAVAFASMAGCVTTRPAPVVYPESYPYCGPGEQCQAPYECPPGQPCPPYEYAPEEYLGPVAPYGTPEEYGRGPRGEDEERWEHREGARDDPRARPAPPRADRDHRERGEPAGEPGRGREDREERSGR</sequence>
<accession>A0ABM7XDU2</accession>
<evidence type="ECO:0000313" key="4">
    <source>
        <dbReference type="Proteomes" id="UP001162734"/>
    </source>
</evidence>
<feature type="compositionally biased region" description="Pro residues" evidence="1">
    <location>
        <begin position="47"/>
        <end position="58"/>
    </location>
</feature>
<feature type="chain" id="PRO_5045940642" description="Lipoprotein" evidence="2">
    <location>
        <begin position="18"/>
        <end position="135"/>
    </location>
</feature>
<gene>
    <name evidence="3" type="ORF">AMPC_31530</name>
</gene>
<keyword evidence="2" id="KW-0732">Signal</keyword>